<keyword evidence="3" id="KW-1185">Reference proteome</keyword>
<dbReference type="PANTHER" id="PTHR43265">
    <property type="entry name" value="ESTERASE ESTD"/>
    <property type="match status" value="1"/>
</dbReference>
<protein>
    <submittedName>
        <fullName evidence="2">Alpha/beta hydrolase</fullName>
    </submittedName>
</protein>
<reference evidence="2 3" key="1">
    <citation type="submission" date="2019-03" db="EMBL/GenBank/DDBJ databases">
        <title>Luteimonas zhaokaii sp.nov., isolated from the rectal contents of Plateau pika in Yushu, Qinghai Province, China.</title>
        <authorList>
            <person name="Zhang G."/>
        </authorList>
    </citation>
    <scope>NUCLEOTIDE SEQUENCE [LARGE SCALE GENOMIC DNA]</scope>
    <source>
        <strain evidence="2 3">B9</strain>
    </source>
</reference>
<dbReference type="AlphaFoldDB" id="A0A4R5TPH0"/>
<dbReference type="SUPFAM" id="SSF53474">
    <property type="entry name" value="alpha/beta-Hydrolases"/>
    <property type="match status" value="1"/>
</dbReference>
<dbReference type="RefSeq" id="WP_133322621.1">
    <property type="nucleotide sequence ID" value="NZ_SMTF01000011.1"/>
</dbReference>
<accession>A0A4R5TPH0</accession>
<evidence type="ECO:0000256" key="1">
    <source>
        <dbReference type="SAM" id="SignalP"/>
    </source>
</evidence>
<evidence type="ECO:0000313" key="2">
    <source>
        <dbReference type="EMBL" id="TDK23003.1"/>
    </source>
</evidence>
<feature type="signal peptide" evidence="1">
    <location>
        <begin position="1"/>
        <end position="20"/>
    </location>
</feature>
<dbReference type="Gene3D" id="3.40.50.1820">
    <property type="entry name" value="alpha/beta hydrolase"/>
    <property type="match status" value="1"/>
</dbReference>
<gene>
    <name evidence="2" type="ORF">E2F46_12690</name>
</gene>
<keyword evidence="1" id="KW-0732">Signal</keyword>
<dbReference type="EMBL" id="SMTF01000011">
    <property type="protein sequence ID" value="TDK23003.1"/>
    <property type="molecule type" value="Genomic_DNA"/>
</dbReference>
<sequence>MTRLKHALIALLLSIPLAHAEPVATPGTFLFDDGHASDFHEIIVGDPDTIDTIVFTYGGSGCTDLGVDWLSTLARGMAIDARYVSLNKRHVRLGEDGKGSSEHCTRDFNAHNLPHRWWADYMAFITRQLGDQPARWKNVVLVGGSEGGEVAARVARSRTDVTHLLVIGRGGWGMRDILGSIIGPDAVEDAWRAIANDPDSLDTMWMGHPHRYWAETFDRDPLRDFLALDIPVLIGFGERDLSNPVASAQDVLRAAHAAGKRNIGLVVYPAADHSLHTETGSHLLEFLGGAGRGIATGELD</sequence>
<evidence type="ECO:0000313" key="3">
    <source>
        <dbReference type="Proteomes" id="UP000294796"/>
    </source>
</evidence>
<dbReference type="InterPro" id="IPR053145">
    <property type="entry name" value="AB_hydrolase_Est10"/>
</dbReference>
<name>A0A4R5TPH0_9GAMM</name>
<organism evidence="2 3">
    <name type="scientific">Luteimonas aestuarii</name>
    <dbReference type="NCBI Taxonomy" id="453837"/>
    <lineage>
        <taxon>Bacteria</taxon>
        <taxon>Pseudomonadati</taxon>
        <taxon>Pseudomonadota</taxon>
        <taxon>Gammaproteobacteria</taxon>
        <taxon>Lysobacterales</taxon>
        <taxon>Lysobacteraceae</taxon>
        <taxon>Luteimonas</taxon>
    </lineage>
</organism>
<feature type="chain" id="PRO_5020692326" evidence="1">
    <location>
        <begin position="21"/>
        <end position="300"/>
    </location>
</feature>
<comment type="caution">
    <text evidence="2">The sequence shown here is derived from an EMBL/GenBank/DDBJ whole genome shotgun (WGS) entry which is preliminary data.</text>
</comment>
<dbReference type="PANTHER" id="PTHR43265:SF1">
    <property type="entry name" value="ESTERASE ESTD"/>
    <property type="match status" value="1"/>
</dbReference>
<dbReference type="InterPro" id="IPR029058">
    <property type="entry name" value="AB_hydrolase_fold"/>
</dbReference>
<dbReference type="Proteomes" id="UP000294796">
    <property type="component" value="Unassembled WGS sequence"/>
</dbReference>
<dbReference type="OrthoDB" id="8452438at2"/>
<proteinExistence type="predicted"/>
<keyword evidence="2" id="KW-0378">Hydrolase</keyword>
<dbReference type="GO" id="GO:0052689">
    <property type="term" value="F:carboxylic ester hydrolase activity"/>
    <property type="evidence" value="ECO:0007669"/>
    <property type="project" value="TreeGrafter"/>
</dbReference>